<keyword evidence="7" id="KW-0808">Transferase</keyword>
<evidence type="ECO:0000256" key="5">
    <source>
        <dbReference type="SAM" id="MobiDB-lite"/>
    </source>
</evidence>
<proteinExistence type="predicted"/>
<feature type="compositionally biased region" description="Acidic residues" evidence="5">
    <location>
        <begin position="220"/>
        <end position="241"/>
    </location>
</feature>
<keyword evidence="8" id="KW-1185">Reference proteome</keyword>
<keyword evidence="4" id="KW-0472">Membrane</keyword>
<dbReference type="GO" id="GO:0016020">
    <property type="term" value="C:membrane"/>
    <property type="evidence" value="ECO:0007669"/>
    <property type="project" value="UniProtKB-SubCell"/>
</dbReference>
<evidence type="ECO:0000256" key="3">
    <source>
        <dbReference type="ARBA" id="ARBA00022989"/>
    </source>
</evidence>
<organism evidence="7 8">
    <name type="scientific">Eutypa lata (strain UCR-EL1)</name>
    <name type="common">Grapevine dieback disease fungus</name>
    <name type="synonym">Eutypa armeniacae</name>
    <dbReference type="NCBI Taxonomy" id="1287681"/>
    <lineage>
        <taxon>Eukaryota</taxon>
        <taxon>Fungi</taxon>
        <taxon>Dikarya</taxon>
        <taxon>Ascomycota</taxon>
        <taxon>Pezizomycotina</taxon>
        <taxon>Sordariomycetes</taxon>
        <taxon>Xylariomycetidae</taxon>
        <taxon>Xylariales</taxon>
        <taxon>Diatrypaceae</taxon>
        <taxon>Eutypa</taxon>
    </lineage>
</organism>
<sequence>MGVFASLFLIGYFTNSRIIEGTDINVLSSPSSPSSSLSGSSSSSSSSSPLSSPSSSSSSWWPSFGSSFLASTKKDNDHAHHEVYYYEQQPGHEKQEQDNSLLEVEMHAKKYYSEPWGTYALGHYDKRFFRRELSYEEHAPALRNLVRSYLTICRELDVETWLAHGSLLGWYWNGRVLPWDIDIDAQVTLATLHHMARHLNGTMHEYVYDDPKGKGKDGNVEEGTECEEDIVGDEEGDDEDDDKGRTGTELTGKYGPSNQGEPLPNNYNDKDNDQQPLTIHRRPNRKARAPVGRYLLDVNPHYSGPYGNGENIIDARWIDTATGLFVDITGVAPRRHADDYDPENPPGPVWSCKYGLHRYYGRELWPLRVTEFEGVSALIPYGFSDVLREEYGPECLSSTVHAE</sequence>
<dbReference type="HOGENOM" id="CLU_683401_0_0_1"/>
<dbReference type="PANTHER" id="PTHR15407:SF28">
    <property type="entry name" value="RIBITOL-5-PHOSPHATE TRANSFERASE FKTN"/>
    <property type="match status" value="1"/>
</dbReference>
<evidence type="ECO:0000259" key="6">
    <source>
        <dbReference type="Pfam" id="PF04991"/>
    </source>
</evidence>
<accession>M7T0K2</accession>
<dbReference type="GO" id="GO:0009100">
    <property type="term" value="P:glycoprotein metabolic process"/>
    <property type="evidence" value="ECO:0007669"/>
    <property type="project" value="UniProtKB-ARBA"/>
</dbReference>
<dbReference type="KEGG" id="ela:UCREL1_513"/>
<dbReference type="Pfam" id="PF04991">
    <property type="entry name" value="LicD"/>
    <property type="match status" value="1"/>
</dbReference>
<reference evidence="8" key="1">
    <citation type="journal article" date="2013" name="Genome Announc.">
        <title>Draft genome sequence of the grapevine dieback fungus Eutypa lata UCR-EL1.</title>
        <authorList>
            <person name="Blanco-Ulate B."/>
            <person name="Rolshausen P.E."/>
            <person name="Cantu D."/>
        </authorList>
    </citation>
    <scope>NUCLEOTIDE SEQUENCE [LARGE SCALE GENOMIC DNA]</scope>
    <source>
        <strain evidence="8">UCR-EL1</strain>
    </source>
</reference>
<feature type="region of interest" description="Disordered" evidence="5">
    <location>
        <begin position="29"/>
        <end position="61"/>
    </location>
</feature>
<dbReference type="Proteomes" id="UP000012174">
    <property type="component" value="Unassembled WGS sequence"/>
</dbReference>
<evidence type="ECO:0000256" key="2">
    <source>
        <dbReference type="ARBA" id="ARBA00022692"/>
    </source>
</evidence>
<dbReference type="STRING" id="1287681.M7T0K2"/>
<evidence type="ECO:0000313" key="8">
    <source>
        <dbReference type="Proteomes" id="UP000012174"/>
    </source>
</evidence>
<dbReference type="AlphaFoldDB" id="M7T0K2"/>
<dbReference type="InterPro" id="IPR007074">
    <property type="entry name" value="LicD/FKTN/FKRP_NTP_transf"/>
</dbReference>
<feature type="domain" description="LicD/FKTN/FKRP nucleotidyltransferase" evidence="6">
    <location>
        <begin position="153"/>
        <end position="207"/>
    </location>
</feature>
<evidence type="ECO:0000313" key="7">
    <source>
        <dbReference type="EMBL" id="EMR72439.1"/>
    </source>
</evidence>
<keyword evidence="3" id="KW-1133">Transmembrane helix</keyword>
<feature type="region of interest" description="Disordered" evidence="5">
    <location>
        <begin position="210"/>
        <end position="277"/>
    </location>
</feature>
<dbReference type="GO" id="GO:0016740">
    <property type="term" value="F:transferase activity"/>
    <property type="evidence" value="ECO:0007669"/>
    <property type="project" value="UniProtKB-KW"/>
</dbReference>
<dbReference type="PANTHER" id="PTHR15407">
    <property type="entry name" value="FUKUTIN-RELATED"/>
    <property type="match status" value="1"/>
</dbReference>
<feature type="compositionally biased region" description="Basic and acidic residues" evidence="5">
    <location>
        <begin position="210"/>
        <end position="219"/>
    </location>
</feature>
<keyword evidence="2" id="KW-0812">Transmembrane</keyword>
<protein>
    <submittedName>
        <fullName evidence="7">Putative mannosylphosphate transferase protein</fullName>
    </submittedName>
</protein>
<dbReference type="OrthoDB" id="444255at2759"/>
<name>M7T0K2_EUTLA</name>
<evidence type="ECO:0000256" key="1">
    <source>
        <dbReference type="ARBA" id="ARBA00004167"/>
    </source>
</evidence>
<dbReference type="OMA" id="EVEMHAK"/>
<dbReference type="InterPro" id="IPR009644">
    <property type="entry name" value="FKTN/MNN4/W02B3.4-1"/>
</dbReference>
<dbReference type="EMBL" id="KB705457">
    <property type="protein sequence ID" value="EMR72439.1"/>
    <property type="molecule type" value="Genomic_DNA"/>
</dbReference>
<dbReference type="eggNOG" id="ENOG502QREF">
    <property type="taxonomic scope" value="Eukaryota"/>
</dbReference>
<gene>
    <name evidence="7" type="ORF">UCREL1_513</name>
</gene>
<comment type="subcellular location">
    <subcellularLocation>
        <location evidence="1">Membrane</location>
        <topology evidence="1">Single-pass membrane protein</topology>
    </subcellularLocation>
</comment>
<evidence type="ECO:0000256" key="4">
    <source>
        <dbReference type="ARBA" id="ARBA00023136"/>
    </source>
</evidence>